<dbReference type="GO" id="GO:0005249">
    <property type="term" value="F:voltage-gated potassium channel activity"/>
    <property type="evidence" value="ECO:0007669"/>
    <property type="project" value="InterPro"/>
</dbReference>
<feature type="domain" description="KHA" evidence="6">
    <location>
        <begin position="106"/>
        <end position="182"/>
    </location>
</feature>
<gene>
    <name evidence="7" type="ORF">RHSIM_Rhsim13G0202600</name>
</gene>
<name>A0A834FXS2_RHOSS</name>
<keyword evidence="1" id="KW-0633">Potassium transport</keyword>
<evidence type="ECO:0000256" key="3">
    <source>
        <dbReference type="ARBA" id="ARBA00022882"/>
    </source>
</evidence>
<organism evidence="7 8">
    <name type="scientific">Rhododendron simsii</name>
    <name type="common">Sims's rhododendron</name>
    <dbReference type="NCBI Taxonomy" id="118357"/>
    <lineage>
        <taxon>Eukaryota</taxon>
        <taxon>Viridiplantae</taxon>
        <taxon>Streptophyta</taxon>
        <taxon>Embryophyta</taxon>
        <taxon>Tracheophyta</taxon>
        <taxon>Spermatophyta</taxon>
        <taxon>Magnoliopsida</taxon>
        <taxon>eudicotyledons</taxon>
        <taxon>Gunneridae</taxon>
        <taxon>Pentapetalae</taxon>
        <taxon>asterids</taxon>
        <taxon>Ericales</taxon>
        <taxon>Ericaceae</taxon>
        <taxon>Ericoideae</taxon>
        <taxon>Rhodoreae</taxon>
        <taxon>Rhododendron</taxon>
    </lineage>
</organism>
<comment type="caution">
    <text evidence="7">The sequence shown here is derived from an EMBL/GenBank/DDBJ whole genome shotgun (WGS) entry which is preliminary data.</text>
</comment>
<keyword evidence="8" id="KW-1185">Reference proteome</keyword>
<keyword evidence="5" id="KW-0407">Ion channel</keyword>
<keyword evidence="3" id="KW-0813">Transport</keyword>
<evidence type="ECO:0000256" key="2">
    <source>
        <dbReference type="ARBA" id="ARBA00022826"/>
    </source>
</evidence>
<reference evidence="7" key="1">
    <citation type="submission" date="2019-11" db="EMBL/GenBank/DDBJ databases">
        <authorList>
            <person name="Liu Y."/>
            <person name="Hou J."/>
            <person name="Li T.-Q."/>
            <person name="Guan C.-H."/>
            <person name="Wu X."/>
            <person name="Wu H.-Z."/>
            <person name="Ling F."/>
            <person name="Zhang R."/>
            <person name="Shi X.-G."/>
            <person name="Ren J.-P."/>
            <person name="Chen E.-F."/>
            <person name="Sun J.-M."/>
        </authorList>
    </citation>
    <scope>NUCLEOTIDE SEQUENCE</scope>
    <source>
        <strain evidence="7">Adult_tree_wgs_1</strain>
        <tissue evidence="7">Leaves</tissue>
    </source>
</reference>
<evidence type="ECO:0000256" key="5">
    <source>
        <dbReference type="ARBA" id="ARBA00023303"/>
    </source>
</evidence>
<accession>A0A834FXS2</accession>
<keyword evidence="3" id="KW-0851">Voltage-gated channel</keyword>
<dbReference type="OrthoDB" id="1731870at2759"/>
<dbReference type="PANTHER" id="PTHR45743:SF6">
    <property type="entry name" value="POTASSIUM CHANNEL KAT2"/>
    <property type="match status" value="1"/>
</dbReference>
<dbReference type="InterPro" id="IPR045319">
    <property type="entry name" value="KAT/AKT"/>
</dbReference>
<dbReference type="Pfam" id="PF11834">
    <property type="entry name" value="KHA"/>
    <property type="match status" value="1"/>
</dbReference>
<dbReference type="PANTHER" id="PTHR45743">
    <property type="entry name" value="POTASSIUM CHANNEL AKT1"/>
    <property type="match status" value="1"/>
</dbReference>
<dbReference type="AlphaFoldDB" id="A0A834FXS2"/>
<dbReference type="EMBL" id="WJXA01000013">
    <property type="protein sequence ID" value="KAF7119327.1"/>
    <property type="molecule type" value="Genomic_DNA"/>
</dbReference>
<protein>
    <recommendedName>
        <fullName evidence="6">KHA domain-containing protein</fullName>
    </recommendedName>
</protein>
<keyword evidence="3" id="KW-0406">Ion transport</keyword>
<sequence>MLRLNRSKLMKLIRENTEDRDTIMNNLLKKLRGTESFCYVNQWEDPSLNMGDQWVYEGLMERESFSQNVIQELPHYLGNGQFGPTRINGHSKALTDQIGMNKLPKRVNIHIKSASQEQLGKLIFLPDSLEDLLRVAGENFGNNRLTKVVNAENAEIEDISVVRDGDTLFLLEGGDYQSTDCN</sequence>
<keyword evidence="2" id="KW-0631">Potassium channel</keyword>
<dbReference type="Proteomes" id="UP000626092">
    <property type="component" value="Unassembled WGS sequence"/>
</dbReference>
<dbReference type="GO" id="GO:0034702">
    <property type="term" value="C:monoatomic ion channel complex"/>
    <property type="evidence" value="ECO:0007669"/>
    <property type="project" value="UniProtKB-KW"/>
</dbReference>
<dbReference type="InterPro" id="IPR021789">
    <property type="entry name" value="KHA_dom"/>
</dbReference>
<evidence type="ECO:0000256" key="4">
    <source>
        <dbReference type="ARBA" id="ARBA00022958"/>
    </source>
</evidence>
<evidence type="ECO:0000256" key="1">
    <source>
        <dbReference type="ARBA" id="ARBA00022538"/>
    </source>
</evidence>
<evidence type="ECO:0000313" key="8">
    <source>
        <dbReference type="Proteomes" id="UP000626092"/>
    </source>
</evidence>
<evidence type="ECO:0000259" key="6">
    <source>
        <dbReference type="PROSITE" id="PS51490"/>
    </source>
</evidence>
<dbReference type="PROSITE" id="PS51490">
    <property type="entry name" value="KHA"/>
    <property type="match status" value="1"/>
</dbReference>
<evidence type="ECO:0000313" key="7">
    <source>
        <dbReference type="EMBL" id="KAF7119327.1"/>
    </source>
</evidence>
<keyword evidence="4" id="KW-0630">Potassium</keyword>
<proteinExistence type="predicted"/>